<sequence>MSLPLFQFPDNEPSKLVGFAGNRLDRQSEKRSDTASHDALAQSDTRLMVLEGGRLVLDYSDPANPNALFSLEQVQDFQPDLDNAILLGLQDGYSVLAVTAQINTDNLGEPLKAVPYRAIYVDNILPDDMTGAMAEAIALDAWHKNHQFCGRCGQKTSMRAGGFKRTCDACDTETFPRTDPVAIMLPVRGDKCILARSPHFAPLTYSSLAGFIEPGETIEAAVRRESAEEMGLNIGRVGYYASQPWPFPYSLMIGCHAEVLSDDFTVDFGELEDGRWFSRDEVRLMLAGTHPDGLITPQKNAIASHLIAAWANLDA</sequence>
<evidence type="ECO:0000313" key="12">
    <source>
        <dbReference type="Proteomes" id="UP000555393"/>
    </source>
</evidence>
<evidence type="ECO:0000256" key="2">
    <source>
        <dbReference type="ARBA" id="ARBA00001947"/>
    </source>
</evidence>
<dbReference type="GO" id="GO:0035529">
    <property type="term" value="F:NADH pyrophosphatase activity"/>
    <property type="evidence" value="ECO:0007669"/>
    <property type="project" value="TreeGrafter"/>
</dbReference>
<dbReference type="AlphaFoldDB" id="A0A841LYI1"/>
<dbReference type="PROSITE" id="PS00893">
    <property type="entry name" value="NUDIX_BOX"/>
    <property type="match status" value="1"/>
</dbReference>
<comment type="cofactor">
    <cofactor evidence="2">
        <name>Zn(2+)</name>
        <dbReference type="ChEBI" id="CHEBI:29105"/>
    </cofactor>
</comment>
<comment type="cofactor">
    <cofactor evidence="1">
        <name>Mg(2+)</name>
        <dbReference type="ChEBI" id="CHEBI:18420"/>
    </cofactor>
</comment>
<comment type="similarity">
    <text evidence="3">Belongs to the Nudix hydrolase family. NudC subfamily.</text>
</comment>
<organism evidence="11 12">
    <name type="scientific">Paenochrobactrum gallinarii</name>
    <dbReference type="NCBI Taxonomy" id="643673"/>
    <lineage>
        <taxon>Bacteria</taxon>
        <taxon>Pseudomonadati</taxon>
        <taxon>Pseudomonadota</taxon>
        <taxon>Alphaproteobacteria</taxon>
        <taxon>Hyphomicrobiales</taxon>
        <taxon>Brucellaceae</taxon>
        <taxon>Paenochrobactrum</taxon>
    </lineage>
</organism>
<dbReference type="GO" id="GO:0046872">
    <property type="term" value="F:metal ion binding"/>
    <property type="evidence" value="ECO:0007669"/>
    <property type="project" value="UniProtKB-KW"/>
</dbReference>
<evidence type="ECO:0000256" key="8">
    <source>
        <dbReference type="ARBA" id="ARBA00023027"/>
    </source>
</evidence>
<comment type="caution">
    <text evidence="11">The sequence shown here is derived from an EMBL/GenBank/DDBJ whole genome shotgun (WGS) entry which is preliminary data.</text>
</comment>
<evidence type="ECO:0000256" key="9">
    <source>
        <dbReference type="ARBA" id="ARBA00023679"/>
    </source>
</evidence>
<dbReference type="NCBIfam" id="NF001299">
    <property type="entry name" value="PRK00241.1"/>
    <property type="match status" value="1"/>
</dbReference>
<dbReference type="InterPro" id="IPR000086">
    <property type="entry name" value="NUDIX_hydrolase_dom"/>
</dbReference>
<dbReference type="CDD" id="cd03429">
    <property type="entry name" value="NUDIX_NADH_pyrophosphatase_Nudt13"/>
    <property type="match status" value="1"/>
</dbReference>
<dbReference type="InterPro" id="IPR020084">
    <property type="entry name" value="NUDIX_hydrolase_CS"/>
</dbReference>
<protein>
    <recommendedName>
        <fullName evidence="4">NAD(+) diphosphatase</fullName>
        <ecNumber evidence="4">3.6.1.22</ecNumber>
    </recommendedName>
</protein>
<evidence type="ECO:0000256" key="4">
    <source>
        <dbReference type="ARBA" id="ARBA00012381"/>
    </source>
</evidence>
<evidence type="ECO:0000256" key="6">
    <source>
        <dbReference type="ARBA" id="ARBA00022801"/>
    </source>
</evidence>
<keyword evidence="6 11" id="KW-0378">Hydrolase</keyword>
<reference evidence="11 12" key="1">
    <citation type="submission" date="2020-08" db="EMBL/GenBank/DDBJ databases">
        <title>Genomic Encyclopedia of Type Strains, Phase IV (KMG-IV): sequencing the most valuable type-strain genomes for metagenomic binning, comparative biology and taxonomic classification.</title>
        <authorList>
            <person name="Goeker M."/>
        </authorList>
    </citation>
    <scope>NUCLEOTIDE SEQUENCE [LARGE SCALE GENOMIC DNA]</scope>
    <source>
        <strain evidence="11 12">DSM 22336</strain>
    </source>
</reference>
<dbReference type="InterPro" id="IPR050241">
    <property type="entry name" value="NAD-cap_RNA_hydrolase_NudC"/>
</dbReference>
<dbReference type="SUPFAM" id="SSF55811">
    <property type="entry name" value="Nudix"/>
    <property type="match status" value="1"/>
</dbReference>
<dbReference type="Gene3D" id="3.90.79.20">
    <property type="match status" value="1"/>
</dbReference>
<evidence type="ECO:0000256" key="3">
    <source>
        <dbReference type="ARBA" id="ARBA00009595"/>
    </source>
</evidence>
<dbReference type="Pfam" id="PF00293">
    <property type="entry name" value="NUDIX"/>
    <property type="match status" value="1"/>
</dbReference>
<keyword evidence="5" id="KW-0479">Metal-binding</keyword>
<evidence type="ECO:0000313" key="11">
    <source>
        <dbReference type="EMBL" id="MBB6260679.1"/>
    </source>
</evidence>
<dbReference type="InterPro" id="IPR015375">
    <property type="entry name" value="NADH_PPase-like_N"/>
</dbReference>
<accession>A0A841LYI1</accession>
<dbReference type="InterPro" id="IPR049734">
    <property type="entry name" value="NudC-like_C"/>
</dbReference>
<dbReference type="EMBL" id="JACIIU010000004">
    <property type="protein sequence ID" value="MBB6260679.1"/>
    <property type="molecule type" value="Genomic_DNA"/>
</dbReference>
<feature type="domain" description="Nudix hydrolase" evidence="10">
    <location>
        <begin position="176"/>
        <end position="301"/>
    </location>
</feature>
<dbReference type="InterPro" id="IPR015376">
    <property type="entry name" value="Znr_NADH_PPase"/>
</dbReference>
<dbReference type="Proteomes" id="UP000555393">
    <property type="component" value="Unassembled WGS sequence"/>
</dbReference>
<dbReference type="Pfam" id="PF09296">
    <property type="entry name" value="NUDIX-like"/>
    <property type="match status" value="1"/>
</dbReference>
<dbReference type="PROSITE" id="PS51462">
    <property type="entry name" value="NUDIX"/>
    <property type="match status" value="1"/>
</dbReference>
<name>A0A841LYI1_9HYPH</name>
<keyword evidence="7" id="KW-0460">Magnesium</keyword>
<dbReference type="RefSeq" id="WP_184221318.1">
    <property type="nucleotide sequence ID" value="NZ_JACIIU010000004.1"/>
</dbReference>
<evidence type="ECO:0000256" key="5">
    <source>
        <dbReference type="ARBA" id="ARBA00022723"/>
    </source>
</evidence>
<evidence type="ECO:0000256" key="1">
    <source>
        <dbReference type="ARBA" id="ARBA00001946"/>
    </source>
</evidence>
<comment type="catalytic activity">
    <reaction evidence="9">
        <text>a 5'-end NAD(+)-phospho-ribonucleoside in mRNA + H2O = a 5'-end phospho-adenosine-phospho-ribonucleoside in mRNA + beta-nicotinamide D-ribonucleotide + 2 H(+)</text>
        <dbReference type="Rhea" id="RHEA:60876"/>
        <dbReference type="Rhea" id="RHEA-COMP:15698"/>
        <dbReference type="Rhea" id="RHEA-COMP:15719"/>
        <dbReference type="ChEBI" id="CHEBI:14649"/>
        <dbReference type="ChEBI" id="CHEBI:15377"/>
        <dbReference type="ChEBI" id="CHEBI:15378"/>
        <dbReference type="ChEBI" id="CHEBI:144029"/>
        <dbReference type="ChEBI" id="CHEBI:144051"/>
    </reaction>
    <physiologicalReaction direction="left-to-right" evidence="9">
        <dbReference type="Rhea" id="RHEA:60877"/>
    </physiologicalReaction>
</comment>
<gene>
    <name evidence="11" type="ORF">FHS77_001220</name>
</gene>
<dbReference type="GO" id="GO:0005829">
    <property type="term" value="C:cytosol"/>
    <property type="evidence" value="ECO:0007669"/>
    <property type="project" value="TreeGrafter"/>
</dbReference>
<dbReference type="Gene3D" id="3.90.79.10">
    <property type="entry name" value="Nucleoside Triphosphate Pyrophosphohydrolase"/>
    <property type="match status" value="1"/>
</dbReference>
<keyword evidence="8" id="KW-0520">NAD</keyword>
<dbReference type="GO" id="GO:0006742">
    <property type="term" value="P:NADP+ catabolic process"/>
    <property type="evidence" value="ECO:0007669"/>
    <property type="project" value="TreeGrafter"/>
</dbReference>
<dbReference type="PANTHER" id="PTHR42904:SF6">
    <property type="entry name" value="NAD-CAPPED RNA HYDROLASE NUDT12"/>
    <property type="match status" value="1"/>
</dbReference>
<dbReference type="GO" id="GO:0019677">
    <property type="term" value="P:NAD+ catabolic process"/>
    <property type="evidence" value="ECO:0007669"/>
    <property type="project" value="TreeGrafter"/>
</dbReference>
<dbReference type="EC" id="3.6.1.22" evidence="4"/>
<evidence type="ECO:0000259" key="10">
    <source>
        <dbReference type="PROSITE" id="PS51462"/>
    </source>
</evidence>
<dbReference type="InterPro" id="IPR015797">
    <property type="entry name" value="NUDIX_hydrolase-like_dom_sf"/>
</dbReference>
<dbReference type="PANTHER" id="PTHR42904">
    <property type="entry name" value="NUDIX HYDROLASE, NUDC SUBFAMILY"/>
    <property type="match status" value="1"/>
</dbReference>
<evidence type="ECO:0000256" key="7">
    <source>
        <dbReference type="ARBA" id="ARBA00022842"/>
    </source>
</evidence>
<keyword evidence="12" id="KW-1185">Reference proteome</keyword>
<dbReference type="Pfam" id="PF09297">
    <property type="entry name" value="Zn_ribbon_NUD"/>
    <property type="match status" value="1"/>
</dbReference>
<proteinExistence type="inferred from homology"/>